<feature type="region of interest" description="Disordered" evidence="1">
    <location>
        <begin position="438"/>
        <end position="484"/>
    </location>
</feature>
<evidence type="ECO:0000256" key="1">
    <source>
        <dbReference type="SAM" id="MobiDB-lite"/>
    </source>
</evidence>
<protein>
    <recommendedName>
        <fullName evidence="2">C2H2-type domain-containing protein</fullName>
    </recommendedName>
</protein>
<dbReference type="SUPFAM" id="SSF57667">
    <property type="entry name" value="beta-beta-alpha zinc fingers"/>
    <property type="match status" value="1"/>
</dbReference>
<feature type="region of interest" description="Disordered" evidence="1">
    <location>
        <begin position="370"/>
        <end position="395"/>
    </location>
</feature>
<feature type="compositionally biased region" description="Acidic residues" evidence="1">
    <location>
        <begin position="82"/>
        <end position="92"/>
    </location>
</feature>
<feature type="compositionally biased region" description="Polar residues" evidence="1">
    <location>
        <begin position="371"/>
        <end position="382"/>
    </location>
</feature>
<name>A0A6A6FUH2_9PEZI</name>
<accession>A0A6A6FUH2</accession>
<feature type="domain" description="C2H2-type" evidence="2">
    <location>
        <begin position="49"/>
        <end position="71"/>
    </location>
</feature>
<feature type="region of interest" description="Disordered" evidence="1">
    <location>
        <begin position="1"/>
        <end position="27"/>
    </location>
</feature>
<evidence type="ECO:0000313" key="4">
    <source>
        <dbReference type="Proteomes" id="UP000799539"/>
    </source>
</evidence>
<reference evidence="3" key="1">
    <citation type="journal article" date="2020" name="Stud. Mycol.">
        <title>101 Dothideomycetes genomes: a test case for predicting lifestyles and emergence of pathogens.</title>
        <authorList>
            <person name="Haridas S."/>
            <person name="Albert R."/>
            <person name="Binder M."/>
            <person name="Bloem J."/>
            <person name="Labutti K."/>
            <person name="Salamov A."/>
            <person name="Andreopoulos B."/>
            <person name="Baker S."/>
            <person name="Barry K."/>
            <person name="Bills G."/>
            <person name="Bluhm B."/>
            <person name="Cannon C."/>
            <person name="Castanera R."/>
            <person name="Culley D."/>
            <person name="Daum C."/>
            <person name="Ezra D."/>
            <person name="Gonzalez J."/>
            <person name="Henrissat B."/>
            <person name="Kuo A."/>
            <person name="Liang C."/>
            <person name="Lipzen A."/>
            <person name="Lutzoni F."/>
            <person name="Magnuson J."/>
            <person name="Mondo S."/>
            <person name="Nolan M."/>
            <person name="Ohm R."/>
            <person name="Pangilinan J."/>
            <person name="Park H.-J."/>
            <person name="Ramirez L."/>
            <person name="Alfaro M."/>
            <person name="Sun H."/>
            <person name="Tritt A."/>
            <person name="Yoshinaga Y."/>
            <person name="Zwiers L.-H."/>
            <person name="Turgeon B."/>
            <person name="Goodwin S."/>
            <person name="Spatafora J."/>
            <person name="Crous P."/>
            <person name="Grigoriev I."/>
        </authorList>
    </citation>
    <scope>NUCLEOTIDE SEQUENCE</scope>
    <source>
        <strain evidence="3">SCOH1-5</strain>
    </source>
</reference>
<feature type="region of interest" description="Disordered" evidence="1">
    <location>
        <begin position="216"/>
        <end position="235"/>
    </location>
</feature>
<dbReference type="PROSITE" id="PS00028">
    <property type="entry name" value="ZINC_FINGER_C2H2_1"/>
    <property type="match status" value="1"/>
</dbReference>
<organism evidence="3 4">
    <name type="scientific">Cercospora zeae-maydis SCOH1-5</name>
    <dbReference type="NCBI Taxonomy" id="717836"/>
    <lineage>
        <taxon>Eukaryota</taxon>
        <taxon>Fungi</taxon>
        <taxon>Dikarya</taxon>
        <taxon>Ascomycota</taxon>
        <taxon>Pezizomycotina</taxon>
        <taxon>Dothideomycetes</taxon>
        <taxon>Dothideomycetidae</taxon>
        <taxon>Mycosphaerellales</taxon>
        <taxon>Mycosphaerellaceae</taxon>
        <taxon>Cercospora</taxon>
    </lineage>
</organism>
<dbReference type="InterPro" id="IPR036236">
    <property type="entry name" value="Znf_C2H2_sf"/>
</dbReference>
<dbReference type="Proteomes" id="UP000799539">
    <property type="component" value="Unassembled WGS sequence"/>
</dbReference>
<evidence type="ECO:0000313" key="3">
    <source>
        <dbReference type="EMBL" id="KAF2217155.1"/>
    </source>
</evidence>
<evidence type="ECO:0000259" key="2">
    <source>
        <dbReference type="PROSITE" id="PS00028"/>
    </source>
</evidence>
<sequence>MAVHAATPASKPVAPMMDEPSAPSVNKSIWRPYIPQRPRSGSIARYNVCHLCDQSFESAHDLKRHLSSKKHIPSGVQHEYSELEEESEDDADELDEFQAQLLAAANREHPGDAVGDRDDAPFQSPRPITTEPAPHAADLIQEAPSIQDQSRGHQFHGAAVEHASQTRQPTEASPLPATALIRQTTSRQPPAGHQSVPASALTPLRGATRMLIGARENARSQTRPHPPQNAPSNPQGVRRCYGCGCAFPSKEILWNHAPCFTTTVQPVACSQNSHGVTRNDAIQRSLTPDKHDSGQEMVVTKFKPPAMQLSDPATPESFVDVAPSLRVQQLLIAIAQCNPEARPIPPWELARLTDESPDLFETVTRMEQENAELQRSMRQQRPVSPPLHQDPMSGDMELASQSLPRNGDGMAARPMDGSKTNTTVAEPNIEKVRSIEVSQSQGHRWAQPSFEAHGGHEGIRSSPSGSRGNPGQLLARATGTPQNGLHFATSNDGSIRLQRWQGGNSANVGGHHVLQVRHSAVGQNASLSTVSGLMLVDATSSDYERIIEDDTP</sequence>
<proteinExistence type="predicted"/>
<dbReference type="OrthoDB" id="3640956at2759"/>
<feature type="region of interest" description="Disordered" evidence="1">
    <location>
        <begin position="68"/>
        <end position="92"/>
    </location>
</feature>
<dbReference type="EMBL" id="ML992663">
    <property type="protein sequence ID" value="KAF2217155.1"/>
    <property type="molecule type" value="Genomic_DNA"/>
</dbReference>
<feature type="region of interest" description="Disordered" evidence="1">
    <location>
        <begin position="108"/>
        <end position="132"/>
    </location>
</feature>
<feature type="region of interest" description="Disordered" evidence="1">
    <location>
        <begin position="146"/>
        <end position="175"/>
    </location>
</feature>
<feature type="compositionally biased region" description="Low complexity" evidence="1">
    <location>
        <begin position="460"/>
        <end position="471"/>
    </location>
</feature>
<feature type="compositionally biased region" description="Basic and acidic residues" evidence="1">
    <location>
        <begin position="108"/>
        <end position="120"/>
    </location>
</feature>
<dbReference type="InterPro" id="IPR013087">
    <property type="entry name" value="Znf_C2H2_type"/>
</dbReference>
<dbReference type="AlphaFoldDB" id="A0A6A6FUH2"/>
<keyword evidence="4" id="KW-1185">Reference proteome</keyword>
<gene>
    <name evidence="3" type="ORF">CERZMDRAFT_81112</name>
</gene>